<dbReference type="EMBL" id="BMKK01000019">
    <property type="protein sequence ID" value="GGD82087.1"/>
    <property type="molecule type" value="Genomic_DNA"/>
</dbReference>
<comment type="caution">
    <text evidence="3">The sequence shown here is derived from an EMBL/GenBank/DDBJ whole genome shotgun (WGS) entry which is preliminary data.</text>
</comment>
<evidence type="ECO:0000313" key="3">
    <source>
        <dbReference type="EMBL" id="GGD82087.1"/>
    </source>
</evidence>
<organism evidence="3 4">
    <name type="scientific">Emticicia aquatilis</name>
    <dbReference type="NCBI Taxonomy" id="1537369"/>
    <lineage>
        <taxon>Bacteria</taxon>
        <taxon>Pseudomonadati</taxon>
        <taxon>Bacteroidota</taxon>
        <taxon>Cytophagia</taxon>
        <taxon>Cytophagales</taxon>
        <taxon>Leadbetterellaceae</taxon>
        <taxon>Emticicia</taxon>
    </lineage>
</organism>
<feature type="coiled-coil region" evidence="2">
    <location>
        <begin position="162"/>
        <end position="206"/>
    </location>
</feature>
<proteinExistence type="inferred from homology"/>
<keyword evidence="2" id="KW-0175">Coiled coil</keyword>
<name>A0A916Z8Z2_9BACT</name>
<comment type="similarity">
    <text evidence="1">Belongs to the PspA/Vipp/IM30 family.</text>
</comment>
<gene>
    <name evidence="3" type="ORF">GCM10011514_52690</name>
</gene>
<dbReference type="Proteomes" id="UP000609064">
    <property type="component" value="Unassembled WGS sequence"/>
</dbReference>
<feature type="coiled-coil region" evidence="2">
    <location>
        <begin position="110"/>
        <end position="137"/>
    </location>
</feature>
<dbReference type="Pfam" id="PF04012">
    <property type="entry name" value="PspA_IM30"/>
    <property type="match status" value="1"/>
</dbReference>
<dbReference type="RefSeq" id="WP_188771213.1">
    <property type="nucleotide sequence ID" value="NZ_BMKK01000019.1"/>
</dbReference>
<reference evidence="3" key="1">
    <citation type="journal article" date="2014" name="Int. J. Syst. Evol. Microbiol.">
        <title>Complete genome sequence of Corynebacterium casei LMG S-19264T (=DSM 44701T), isolated from a smear-ripened cheese.</title>
        <authorList>
            <consortium name="US DOE Joint Genome Institute (JGI-PGF)"/>
            <person name="Walter F."/>
            <person name="Albersmeier A."/>
            <person name="Kalinowski J."/>
            <person name="Ruckert C."/>
        </authorList>
    </citation>
    <scope>NUCLEOTIDE SEQUENCE</scope>
    <source>
        <strain evidence="3">CGMCC 1.15958</strain>
    </source>
</reference>
<sequence length="265" mass="30098">MWTSILKRILNISKAQAHSALDSIEDPVQMMQLAVAELEASIVKLSKAVAVTMANQKKLQKDHEQFKLEAISWYQKAALAMQNGNEDLAKKALTQKTLAEKKEVEYGLLAKNSQKMVEQLNAQLDEFKLKLEETTTKQKIYAARAETAKAQKQIAESLGGLNASALANLEKYEDRINHLSAEAESISTMNSAKNNLNREFREIETELNVQSDFEQLKAQLEQKSITEKPLNLETIEVKFKEMQSKTPQIEQKQDLNKLLNEFFKQ</sequence>
<dbReference type="InterPro" id="IPR007157">
    <property type="entry name" value="PspA_VIPP1"/>
</dbReference>
<reference evidence="3" key="2">
    <citation type="submission" date="2020-09" db="EMBL/GenBank/DDBJ databases">
        <authorList>
            <person name="Sun Q."/>
            <person name="Zhou Y."/>
        </authorList>
    </citation>
    <scope>NUCLEOTIDE SEQUENCE</scope>
    <source>
        <strain evidence="3">CGMCC 1.15958</strain>
    </source>
</reference>
<evidence type="ECO:0000256" key="2">
    <source>
        <dbReference type="SAM" id="Coils"/>
    </source>
</evidence>
<keyword evidence="4" id="KW-1185">Reference proteome</keyword>
<evidence type="ECO:0000313" key="4">
    <source>
        <dbReference type="Proteomes" id="UP000609064"/>
    </source>
</evidence>
<evidence type="ECO:0000256" key="1">
    <source>
        <dbReference type="ARBA" id="ARBA00043985"/>
    </source>
</evidence>
<dbReference type="PANTHER" id="PTHR31088:SF6">
    <property type="entry name" value="PHAGE SHOCK PROTEIN A"/>
    <property type="match status" value="1"/>
</dbReference>
<accession>A0A916Z8Z2</accession>
<dbReference type="AlphaFoldDB" id="A0A916Z8Z2"/>
<protein>
    <submittedName>
        <fullName evidence="3">Phage shock protein A</fullName>
    </submittedName>
</protein>
<dbReference type="PANTHER" id="PTHR31088">
    <property type="entry name" value="MEMBRANE-ASSOCIATED PROTEIN VIPP1, CHLOROPLASTIC"/>
    <property type="match status" value="1"/>
</dbReference>